<dbReference type="RefSeq" id="XP_024574415.1">
    <property type="nucleotide sequence ID" value="XM_024723439.2"/>
</dbReference>
<dbReference type="GeneID" id="36410178"/>
<evidence type="ECO:0000313" key="2">
    <source>
        <dbReference type="Proteomes" id="UP000054928"/>
    </source>
</evidence>
<keyword evidence="2" id="KW-1185">Reference proteome</keyword>
<name>A0A0P1AB38_PLAHL</name>
<evidence type="ECO:0000313" key="1">
    <source>
        <dbReference type="EMBL" id="CEG38046.1"/>
    </source>
</evidence>
<dbReference type="AlphaFoldDB" id="A0A0P1AB38"/>
<protein>
    <submittedName>
        <fullName evidence="1">Uncharacterized protein</fullName>
    </submittedName>
</protein>
<dbReference type="EMBL" id="CCYD01000291">
    <property type="protein sequence ID" value="CEG38046.1"/>
    <property type="molecule type" value="Genomic_DNA"/>
</dbReference>
<sequence>MLCRWIANLTTKSVSVEPLGLRHHIVSFSVQNRTLKTHDTGTAGAMLLNFGVRWMKAILVMIGNVQSTSGKILKN</sequence>
<proteinExistence type="predicted"/>
<organism evidence="1 2">
    <name type="scientific">Plasmopara halstedii</name>
    <name type="common">Downy mildew of sunflower</name>
    <dbReference type="NCBI Taxonomy" id="4781"/>
    <lineage>
        <taxon>Eukaryota</taxon>
        <taxon>Sar</taxon>
        <taxon>Stramenopiles</taxon>
        <taxon>Oomycota</taxon>
        <taxon>Peronosporomycetes</taxon>
        <taxon>Peronosporales</taxon>
        <taxon>Peronosporaceae</taxon>
        <taxon>Plasmopara</taxon>
    </lineage>
</organism>
<reference evidence="2" key="1">
    <citation type="submission" date="2014-09" db="EMBL/GenBank/DDBJ databases">
        <authorList>
            <person name="Sharma Rahul"/>
            <person name="Thines Marco"/>
        </authorList>
    </citation>
    <scope>NUCLEOTIDE SEQUENCE [LARGE SCALE GENOMIC DNA]</scope>
</reference>
<dbReference type="Proteomes" id="UP000054928">
    <property type="component" value="Unassembled WGS sequence"/>
</dbReference>
<accession>A0A0P1AB38</accession>